<dbReference type="PANTHER" id="PTHR10441">
    <property type="entry name" value="CD8 ALPHA CHAIN"/>
    <property type="match status" value="1"/>
</dbReference>
<dbReference type="AlphaFoldDB" id="A0A226M9T7"/>
<evidence type="ECO:0000256" key="10">
    <source>
        <dbReference type="ARBA" id="ARBA00023157"/>
    </source>
</evidence>
<keyword evidence="7" id="KW-1064">Adaptive immunity</keyword>
<gene>
    <name evidence="16" type="ORF">ASZ78_013965</name>
</gene>
<proteinExistence type="predicted"/>
<organism evidence="16 17">
    <name type="scientific">Callipepla squamata</name>
    <name type="common">Scaled quail</name>
    <dbReference type="NCBI Taxonomy" id="9009"/>
    <lineage>
        <taxon>Eukaryota</taxon>
        <taxon>Metazoa</taxon>
        <taxon>Chordata</taxon>
        <taxon>Craniata</taxon>
        <taxon>Vertebrata</taxon>
        <taxon>Euteleostomi</taxon>
        <taxon>Archelosauria</taxon>
        <taxon>Archosauria</taxon>
        <taxon>Dinosauria</taxon>
        <taxon>Saurischia</taxon>
        <taxon>Theropoda</taxon>
        <taxon>Coelurosauria</taxon>
        <taxon>Aves</taxon>
        <taxon>Neognathae</taxon>
        <taxon>Galloanserae</taxon>
        <taxon>Galliformes</taxon>
        <taxon>Odontophoridae</taxon>
        <taxon>Callipepla</taxon>
    </lineage>
</organism>
<keyword evidence="8" id="KW-0472">Membrane</keyword>
<dbReference type="STRING" id="9009.A0A226M9T7"/>
<dbReference type="InterPro" id="IPR013783">
    <property type="entry name" value="Ig-like_fold"/>
</dbReference>
<feature type="domain" description="Ig-like" evidence="15">
    <location>
        <begin position="54"/>
        <end position="141"/>
    </location>
</feature>
<comment type="caution">
    <text evidence="16">The sequence shown here is derived from an EMBL/GenBank/DDBJ whole genome shotgun (WGS) entry which is preliminary data.</text>
</comment>
<evidence type="ECO:0000256" key="8">
    <source>
        <dbReference type="ARBA" id="ARBA00023136"/>
    </source>
</evidence>
<feature type="compositionally biased region" description="Basic and acidic residues" evidence="14">
    <location>
        <begin position="1"/>
        <end position="12"/>
    </location>
</feature>
<evidence type="ECO:0000256" key="13">
    <source>
        <dbReference type="ARBA" id="ARBA00023319"/>
    </source>
</evidence>
<evidence type="ECO:0000256" key="1">
    <source>
        <dbReference type="ARBA" id="ARBA00004251"/>
    </source>
</evidence>
<accession>A0A226M9T7</accession>
<evidence type="ECO:0000256" key="3">
    <source>
        <dbReference type="ARBA" id="ARBA00022692"/>
    </source>
</evidence>
<evidence type="ECO:0000256" key="12">
    <source>
        <dbReference type="ARBA" id="ARBA00023288"/>
    </source>
</evidence>
<dbReference type="GO" id="GO:0002456">
    <property type="term" value="P:T cell mediated immunity"/>
    <property type="evidence" value="ECO:0007669"/>
    <property type="project" value="TreeGrafter"/>
</dbReference>
<dbReference type="OrthoDB" id="9119682at2759"/>
<keyword evidence="2" id="KW-1003">Cell membrane</keyword>
<evidence type="ECO:0000313" key="16">
    <source>
        <dbReference type="EMBL" id="OXB52042.1"/>
    </source>
</evidence>
<dbReference type="PANTHER" id="PTHR10441:SF2">
    <property type="entry name" value="T-CELL SURFACE GLYCOPROTEIN CD8 ALPHA CHAIN"/>
    <property type="match status" value="1"/>
</dbReference>
<keyword evidence="6" id="KW-1133">Transmembrane helix</keyword>
<evidence type="ECO:0000256" key="2">
    <source>
        <dbReference type="ARBA" id="ARBA00022475"/>
    </source>
</evidence>
<evidence type="ECO:0000256" key="11">
    <source>
        <dbReference type="ARBA" id="ARBA00023180"/>
    </source>
</evidence>
<dbReference type="Gene3D" id="2.60.40.10">
    <property type="entry name" value="Immunoglobulins"/>
    <property type="match status" value="1"/>
</dbReference>
<name>A0A226M9T7_CALSU</name>
<comment type="subcellular location">
    <subcellularLocation>
        <location evidence="1">Cell membrane</location>
        <topology evidence="1">Single-pass type I membrane protein</topology>
    </subcellularLocation>
</comment>
<feature type="non-terminal residue" evidence="16">
    <location>
        <position position="1"/>
    </location>
</feature>
<keyword evidence="17" id="KW-1185">Reference proteome</keyword>
<keyword evidence="4" id="KW-0732">Signal</keyword>
<keyword evidence="9" id="KW-0564">Palmitate</keyword>
<feature type="region of interest" description="Disordered" evidence="14">
    <location>
        <begin position="167"/>
        <end position="208"/>
    </location>
</feature>
<evidence type="ECO:0000259" key="15">
    <source>
        <dbReference type="PROSITE" id="PS50835"/>
    </source>
</evidence>
<keyword evidence="13" id="KW-0393">Immunoglobulin domain</keyword>
<dbReference type="GO" id="GO:0007166">
    <property type="term" value="P:cell surface receptor signaling pathway"/>
    <property type="evidence" value="ECO:0007669"/>
    <property type="project" value="TreeGrafter"/>
</dbReference>
<evidence type="ECO:0000256" key="9">
    <source>
        <dbReference type="ARBA" id="ARBA00023139"/>
    </source>
</evidence>
<protein>
    <recommendedName>
        <fullName evidence="15">Ig-like domain-containing protein</fullName>
    </recommendedName>
</protein>
<dbReference type="EMBL" id="MCFN01005950">
    <property type="protein sequence ID" value="OXB52042.1"/>
    <property type="molecule type" value="Genomic_DNA"/>
</dbReference>
<keyword evidence="12" id="KW-0449">Lipoprotein</keyword>
<evidence type="ECO:0000256" key="5">
    <source>
        <dbReference type="ARBA" id="ARBA00022859"/>
    </source>
</evidence>
<sequence length="208" mass="23070">TQPPKFSDKDQPHSSAPPRGPWPGLLHCSSCSAWGSVSCTGAYGQWNTVAVRFPDKNIKYPQEGQQLELQCKTYRSHGGIFWIRQDKYGNIHFILSRIRDFWGNIYANKKSSPNFEGIWRGNSHRLVVKNFRAQDQGTYYCINYINQVLHFSSGQPVFFPVTTTAAPTTPDATTQSSQVTKRDVTTQSLDPGNPAAGRQGTAGTAAVT</sequence>
<dbReference type="PROSITE" id="PS50835">
    <property type="entry name" value="IG_LIKE"/>
    <property type="match status" value="1"/>
</dbReference>
<evidence type="ECO:0000313" key="17">
    <source>
        <dbReference type="Proteomes" id="UP000198323"/>
    </source>
</evidence>
<reference evidence="16 17" key="1">
    <citation type="submission" date="2016-07" db="EMBL/GenBank/DDBJ databases">
        <title>Disparate Historic Effective Population Sizes Predicted by Modern Levels of Genome Diversity for the Scaled Quail (Callipepla squamata) and the Northern Bobwhite (Colinus virginianus): Inferences from First and Second Generation Draft Genome Assemblies for Sympatric New World Quail.</title>
        <authorList>
            <person name="Oldeschulte D.L."/>
            <person name="Halley Y.A."/>
            <person name="Bhattarai E.K."/>
            <person name="Brashear W.A."/>
            <person name="Hill J."/>
            <person name="Metz R.P."/>
            <person name="Johnson C.D."/>
            <person name="Rollins D."/>
            <person name="Peterson M.J."/>
            <person name="Bickhart D.M."/>
            <person name="Decker J.E."/>
            <person name="Seabury C.M."/>
        </authorList>
    </citation>
    <scope>NUCLEOTIDE SEQUENCE [LARGE SCALE GENOMIC DNA]</scope>
    <source>
        <strain evidence="16 17">Texas</strain>
        <tissue evidence="16">Leg muscle</tissue>
    </source>
</reference>
<dbReference type="GO" id="GO:0009897">
    <property type="term" value="C:external side of plasma membrane"/>
    <property type="evidence" value="ECO:0007669"/>
    <property type="project" value="TreeGrafter"/>
</dbReference>
<feature type="compositionally biased region" description="Polar residues" evidence="14">
    <location>
        <begin position="175"/>
        <end position="190"/>
    </location>
</feature>
<dbReference type="InterPro" id="IPR036179">
    <property type="entry name" value="Ig-like_dom_sf"/>
</dbReference>
<dbReference type="GO" id="GO:0045065">
    <property type="term" value="P:cytotoxic T cell differentiation"/>
    <property type="evidence" value="ECO:0007669"/>
    <property type="project" value="TreeGrafter"/>
</dbReference>
<evidence type="ECO:0000256" key="6">
    <source>
        <dbReference type="ARBA" id="ARBA00022989"/>
    </source>
</evidence>
<dbReference type="SUPFAM" id="SSF48726">
    <property type="entry name" value="Immunoglobulin"/>
    <property type="match status" value="1"/>
</dbReference>
<evidence type="ECO:0000256" key="7">
    <source>
        <dbReference type="ARBA" id="ARBA00023130"/>
    </source>
</evidence>
<keyword evidence="3" id="KW-0812">Transmembrane</keyword>
<keyword evidence="5" id="KW-0391">Immunity</keyword>
<dbReference type="InterPro" id="IPR015468">
    <property type="entry name" value="CD8_asu"/>
</dbReference>
<feature type="compositionally biased region" description="Low complexity" evidence="14">
    <location>
        <begin position="195"/>
        <end position="208"/>
    </location>
</feature>
<evidence type="ECO:0000256" key="14">
    <source>
        <dbReference type="SAM" id="MobiDB-lite"/>
    </source>
</evidence>
<feature type="region of interest" description="Disordered" evidence="14">
    <location>
        <begin position="1"/>
        <end position="21"/>
    </location>
</feature>
<keyword evidence="11" id="KW-0325">Glycoprotein</keyword>
<dbReference type="FunFam" id="2.60.40.10:FF:001514">
    <property type="entry name" value="CD8 alpha chain"/>
    <property type="match status" value="1"/>
</dbReference>
<keyword evidence="10" id="KW-1015">Disulfide bond</keyword>
<dbReference type="InterPro" id="IPR007110">
    <property type="entry name" value="Ig-like_dom"/>
</dbReference>
<dbReference type="Proteomes" id="UP000198323">
    <property type="component" value="Unassembled WGS sequence"/>
</dbReference>
<evidence type="ECO:0000256" key="4">
    <source>
        <dbReference type="ARBA" id="ARBA00022729"/>
    </source>
</evidence>